<feature type="transmembrane region" description="Helical" evidence="8">
    <location>
        <begin position="340"/>
        <end position="359"/>
    </location>
</feature>
<feature type="transmembrane region" description="Helical" evidence="8">
    <location>
        <begin position="158"/>
        <end position="190"/>
    </location>
</feature>
<feature type="transmembrane region" description="Helical" evidence="8">
    <location>
        <begin position="111"/>
        <end position="130"/>
    </location>
</feature>
<dbReference type="OrthoDB" id="9813729at2"/>
<evidence type="ECO:0000256" key="4">
    <source>
        <dbReference type="ARBA" id="ARBA00022679"/>
    </source>
</evidence>
<feature type="domain" description="Glycosyltransferase RgtA/B/C/D-like" evidence="9">
    <location>
        <begin position="60"/>
        <end position="220"/>
    </location>
</feature>
<evidence type="ECO:0000256" key="8">
    <source>
        <dbReference type="SAM" id="Phobius"/>
    </source>
</evidence>
<keyword evidence="6 8" id="KW-1133">Transmembrane helix</keyword>
<evidence type="ECO:0000313" key="10">
    <source>
        <dbReference type="EMBL" id="SDZ97649.1"/>
    </source>
</evidence>
<dbReference type="PANTHER" id="PTHR33908">
    <property type="entry name" value="MANNOSYLTRANSFERASE YKCB-RELATED"/>
    <property type="match status" value="1"/>
</dbReference>
<evidence type="ECO:0000256" key="1">
    <source>
        <dbReference type="ARBA" id="ARBA00004651"/>
    </source>
</evidence>
<evidence type="ECO:0000313" key="11">
    <source>
        <dbReference type="Proteomes" id="UP000199656"/>
    </source>
</evidence>
<evidence type="ECO:0000259" key="9">
    <source>
        <dbReference type="Pfam" id="PF13231"/>
    </source>
</evidence>
<evidence type="ECO:0000256" key="6">
    <source>
        <dbReference type="ARBA" id="ARBA00022989"/>
    </source>
</evidence>
<keyword evidence="5 8" id="KW-0812">Transmembrane</keyword>
<keyword evidence="3 10" id="KW-0328">Glycosyltransferase</keyword>
<dbReference type="InterPro" id="IPR050297">
    <property type="entry name" value="LipidA_mod_glycosyltrf_83"/>
</dbReference>
<dbReference type="GO" id="GO:0005886">
    <property type="term" value="C:plasma membrane"/>
    <property type="evidence" value="ECO:0007669"/>
    <property type="project" value="UniProtKB-SubCell"/>
</dbReference>
<gene>
    <name evidence="10" type="ORF">SAMN05660909_00411</name>
</gene>
<dbReference type="Pfam" id="PF13231">
    <property type="entry name" value="PMT_2"/>
    <property type="match status" value="1"/>
</dbReference>
<evidence type="ECO:0000256" key="5">
    <source>
        <dbReference type="ARBA" id="ARBA00022692"/>
    </source>
</evidence>
<feature type="transmembrane region" description="Helical" evidence="8">
    <location>
        <begin position="20"/>
        <end position="39"/>
    </location>
</feature>
<reference evidence="11" key="1">
    <citation type="submission" date="2016-10" db="EMBL/GenBank/DDBJ databases">
        <authorList>
            <person name="Varghese N."/>
            <person name="Submissions S."/>
        </authorList>
    </citation>
    <scope>NUCLEOTIDE SEQUENCE [LARGE SCALE GENOMIC DNA]</scope>
    <source>
        <strain evidence="11">DSM 23920</strain>
    </source>
</reference>
<protein>
    <submittedName>
        <fullName evidence="10">Dolichyl-phosphate-mannose-protein mannosyltransferase</fullName>
    </submittedName>
</protein>
<dbReference type="InterPro" id="IPR038731">
    <property type="entry name" value="RgtA/B/C-like"/>
</dbReference>
<feature type="transmembrane region" description="Helical" evidence="8">
    <location>
        <begin position="79"/>
        <end position="99"/>
    </location>
</feature>
<comment type="subcellular location">
    <subcellularLocation>
        <location evidence="1">Cell membrane</location>
        <topology evidence="1">Multi-pass membrane protein</topology>
    </subcellularLocation>
</comment>
<sequence>MNESFLGFRFAAYIRTSQWIFWSIVFILLLRLSFIGIMGPMPQDAYYYFYGQHPALSYFDHPPAIALLLRGATDLLGRHVWAIKLADSLVTFVTLLSFYKLSTLFLSQRKAWNSLLFMGSTLMITILSLVSTPDVPLMAFWTLSLIATYKAVFEAKKWYWLLAGLLMGLAFDSKYTALFLPGGAVLFLLLSREHRKWLASPWFYLSILVFLVTISPVIIWNVHHKLASFRFQSSERADDWAFRPLDFFGVIGHQAALLLPVLFFALFFYLYKGMKKFGWRIGKIPARQLFLLCFFLPIFLLFLIISPVYWVKINWMMPAYITGVIWASAWLTFRHLRWQWISALAVHLVLAIEVLFYPVPIHSDDTMIGWKGLVQGVEKLEQEYPADFIFSADDYKTSAILNLYLGKMVYSKNIIGENALQFDFIGTNLQALAGRNAIFINSLTDVDDDKDEMEFVEELDPFFDHITPLPPIVVKQQGRVVRKFLVFRCLNYQPPR</sequence>
<keyword evidence="4 10" id="KW-0808">Transferase</keyword>
<evidence type="ECO:0000256" key="7">
    <source>
        <dbReference type="ARBA" id="ARBA00023136"/>
    </source>
</evidence>
<accession>A0A1H3XE76</accession>
<feature type="transmembrane region" description="Helical" evidence="8">
    <location>
        <begin position="315"/>
        <end position="333"/>
    </location>
</feature>
<dbReference type="EMBL" id="FNRL01000001">
    <property type="protein sequence ID" value="SDZ97649.1"/>
    <property type="molecule type" value="Genomic_DNA"/>
</dbReference>
<proteinExistence type="predicted"/>
<feature type="transmembrane region" description="Helical" evidence="8">
    <location>
        <begin position="289"/>
        <end position="309"/>
    </location>
</feature>
<feature type="transmembrane region" description="Helical" evidence="8">
    <location>
        <begin position="202"/>
        <end position="222"/>
    </location>
</feature>
<name>A0A1H3XE76_9BACT</name>
<keyword evidence="11" id="KW-1185">Reference proteome</keyword>
<keyword evidence="2" id="KW-1003">Cell membrane</keyword>
<dbReference type="PANTHER" id="PTHR33908:SF11">
    <property type="entry name" value="MEMBRANE PROTEIN"/>
    <property type="match status" value="1"/>
</dbReference>
<evidence type="ECO:0000256" key="3">
    <source>
        <dbReference type="ARBA" id="ARBA00022676"/>
    </source>
</evidence>
<dbReference type="STRING" id="408074.SAMN05660909_00411"/>
<dbReference type="Proteomes" id="UP000199656">
    <property type="component" value="Unassembled WGS sequence"/>
</dbReference>
<dbReference type="GO" id="GO:0016763">
    <property type="term" value="F:pentosyltransferase activity"/>
    <property type="evidence" value="ECO:0007669"/>
    <property type="project" value="TreeGrafter"/>
</dbReference>
<feature type="transmembrane region" description="Helical" evidence="8">
    <location>
        <begin position="247"/>
        <end position="269"/>
    </location>
</feature>
<keyword evidence="7 8" id="KW-0472">Membrane</keyword>
<evidence type="ECO:0000256" key="2">
    <source>
        <dbReference type="ARBA" id="ARBA00022475"/>
    </source>
</evidence>
<dbReference type="GO" id="GO:0009103">
    <property type="term" value="P:lipopolysaccharide biosynthetic process"/>
    <property type="evidence" value="ECO:0007669"/>
    <property type="project" value="UniProtKB-ARBA"/>
</dbReference>
<organism evidence="10 11">
    <name type="scientific">Chitinophaga terrae</name>
    <name type="common">ex Kim and Jung 2007</name>
    <dbReference type="NCBI Taxonomy" id="408074"/>
    <lineage>
        <taxon>Bacteria</taxon>
        <taxon>Pseudomonadati</taxon>
        <taxon>Bacteroidota</taxon>
        <taxon>Chitinophagia</taxon>
        <taxon>Chitinophagales</taxon>
        <taxon>Chitinophagaceae</taxon>
        <taxon>Chitinophaga</taxon>
    </lineage>
</organism>
<dbReference type="AlphaFoldDB" id="A0A1H3XE76"/>